<dbReference type="Proteomes" id="UP000005239">
    <property type="component" value="Unassembled WGS sequence"/>
</dbReference>
<organism evidence="2 3">
    <name type="scientific">Pristionchus pacificus</name>
    <name type="common">Parasitic nematode worm</name>
    <dbReference type="NCBI Taxonomy" id="54126"/>
    <lineage>
        <taxon>Eukaryota</taxon>
        <taxon>Metazoa</taxon>
        <taxon>Ecdysozoa</taxon>
        <taxon>Nematoda</taxon>
        <taxon>Chromadorea</taxon>
        <taxon>Rhabditida</taxon>
        <taxon>Rhabditina</taxon>
        <taxon>Diplogasteromorpha</taxon>
        <taxon>Diplogasteroidea</taxon>
        <taxon>Neodiplogasteridae</taxon>
        <taxon>Pristionchus</taxon>
    </lineage>
</organism>
<dbReference type="AlphaFoldDB" id="A0A2A6D2Q8"/>
<accession>A0A2A6D2Q8</accession>
<evidence type="ECO:0000256" key="1">
    <source>
        <dbReference type="SAM" id="MobiDB-lite"/>
    </source>
</evidence>
<accession>A0A8R1UZ55</accession>
<reference evidence="2" key="2">
    <citation type="submission" date="2022-06" db="UniProtKB">
        <authorList>
            <consortium name="EnsemblMetazoa"/>
        </authorList>
    </citation>
    <scope>IDENTIFICATION</scope>
    <source>
        <strain evidence="2">PS312</strain>
    </source>
</reference>
<sequence length="146" mass="15951">MIDLNNILIIHGCSNYFFIKSVDLNVQASEQENGLDLPFDDIPTLRFFFNLGVQLCRAVLLSQLHDQLLKGALQLRLQRHPQQLDDVSSPSTSSSTCDSPGSSCCSSSNDNSAATPTQSLNAEISEMRDDFAENVGRLACSDLQAV</sequence>
<protein>
    <submittedName>
        <fullName evidence="2">Uncharacterized protein</fullName>
    </submittedName>
</protein>
<keyword evidence="3" id="KW-1185">Reference proteome</keyword>
<dbReference type="EnsemblMetazoa" id="PPA42468.1">
    <property type="protein sequence ID" value="PPA42468.1"/>
    <property type="gene ID" value="WBGene00280837"/>
</dbReference>
<name>A0A2A6D2Q8_PRIPA</name>
<feature type="compositionally biased region" description="Low complexity" evidence="1">
    <location>
        <begin position="88"/>
        <end position="112"/>
    </location>
</feature>
<proteinExistence type="predicted"/>
<feature type="region of interest" description="Disordered" evidence="1">
    <location>
        <begin position="83"/>
        <end position="116"/>
    </location>
</feature>
<evidence type="ECO:0000313" key="3">
    <source>
        <dbReference type="Proteomes" id="UP000005239"/>
    </source>
</evidence>
<gene>
    <name evidence="2" type="primary">WBGene00280837</name>
</gene>
<reference evidence="3" key="1">
    <citation type="journal article" date="2008" name="Nat. Genet.">
        <title>The Pristionchus pacificus genome provides a unique perspective on nematode lifestyle and parasitism.</title>
        <authorList>
            <person name="Dieterich C."/>
            <person name="Clifton S.W."/>
            <person name="Schuster L.N."/>
            <person name="Chinwalla A."/>
            <person name="Delehaunty K."/>
            <person name="Dinkelacker I."/>
            <person name="Fulton L."/>
            <person name="Fulton R."/>
            <person name="Godfrey J."/>
            <person name="Minx P."/>
            <person name="Mitreva M."/>
            <person name="Roeseler W."/>
            <person name="Tian H."/>
            <person name="Witte H."/>
            <person name="Yang S.P."/>
            <person name="Wilson R.K."/>
            <person name="Sommer R.J."/>
        </authorList>
    </citation>
    <scope>NUCLEOTIDE SEQUENCE [LARGE SCALE GENOMIC DNA]</scope>
    <source>
        <strain evidence="3">PS312</strain>
    </source>
</reference>
<evidence type="ECO:0000313" key="2">
    <source>
        <dbReference type="EnsemblMetazoa" id="PPA42468.1"/>
    </source>
</evidence>
<dbReference type="OrthoDB" id="10017659at2759"/>